<feature type="domain" description="Helicase ATP-binding" evidence="4">
    <location>
        <begin position="108"/>
        <end position="259"/>
    </location>
</feature>
<dbReference type="Gene3D" id="3.40.50.300">
    <property type="entry name" value="P-loop containing nucleotide triphosphate hydrolases"/>
    <property type="match status" value="2"/>
</dbReference>
<feature type="domain" description="Helicase C-terminal" evidence="5">
    <location>
        <begin position="284"/>
        <end position="429"/>
    </location>
</feature>
<dbReference type="PANTHER" id="PTHR30580:SF1">
    <property type="entry name" value="COMF OPERON PROTEIN 1"/>
    <property type="match status" value="1"/>
</dbReference>
<dbReference type="Pfam" id="PF04851">
    <property type="entry name" value="ResIII"/>
    <property type="match status" value="1"/>
</dbReference>
<keyword evidence="6" id="KW-0378">Hydrolase</keyword>
<dbReference type="SMART" id="SM00490">
    <property type="entry name" value="HELICc"/>
    <property type="match status" value="1"/>
</dbReference>
<evidence type="ECO:0000259" key="4">
    <source>
        <dbReference type="PROSITE" id="PS51192"/>
    </source>
</evidence>
<keyword evidence="3" id="KW-0238">DNA-binding</keyword>
<protein>
    <submittedName>
        <fullName evidence="6">DNA/RNA helicase</fullName>
    </submittedName>
</protein>
<dbReference type="Proteomes" id="UP000238153">
    <property type="component" value="Unassembled WGS sequence"/>
</dbReference>
<dbReference type="GO" id="GO:0043138">
    <property type="term" value="F:3'-5' DNA helicase activity"/>
    <property type="evidence" value="ECO:0007669"/>
    <property type="project" value="TreeGrafter"/>
</dbReference>
<reference evidence="6 7" key="1">
    <citation type="submission" date="2017-11" db="EMBL/GenBank/DDBJ databases">
        <authorList>
            <person name="Founou R.C."/>
            <person name="Founou L."/>
            <person name="Allam M."/>
            <person name="Ismail A."/>
            <person name="Essack S.Y."/>
        </authorList>
    </citation>
    <scope>NUCLEOTIDE SEQUENCE [LARGE SCALE GENOMIC DNA]</scope>
    <source>
        <strain evidence="6 7">G811N2B1</strain>
    </source>
</reference>
<keyword evidence="2" id="KW-0067">ATP-binding</keyword>
<name>A0A2A1KBZ5_STAHA</name>
<dbReference type="GO" id="GO:0006310">
    <property type="term" value="P:DNA recombination"/>
    <property type="evidence" value="ECO:0007669"/>
    <property type="project" value="TreeGrafter"/>
</dbReference>
<accession>A0A2A1KBZ5</accession>
<dbReference type="STRING" id="1283.ShL2_01994"/>
<evidence type="ECO:0000313" key="7">
    <source>
        <dbReference type="Proteomes" id="UP000238153"/>
    </source>
</evidence>
<keyword evidence="1" id="KW-0547">Nucleotide-binding</keyword>
<dbReference type="GO" id="GO:0006270">
    <property type="term" value="P:DNA replication initiation"/>
    <property type="evidence" value="ECO:0007669"/>
    <property type="project" value="TreeGrafter"/>
</dbReference>
<evidence type="ECO:0000313" key="6">
    <source>
        <dbReference type="EMBL" id="PPJ72657.1"/>
    </source>
</evidence>
<dbReference type="AlphaFoldDB" id="A0A2A1KBZ5"/>
<evidence type="ECO:0000256" key="3">
    <source>
        <dbReference type="ARBA" id="ARBA00023125"/>
    </source>
</evidence>
<dbReference type="InterPro" id="IPR006935">
    <property type="entry name" value="Helicase/UvrB_N"/>
</dbReference>
<comment type="caution">
    <text evidence="6">The sequence shown here is derived from an EMBL/GenBank/DDBJ whole genome shotgun (WGS) entry which is preliminary data.</text>
</comment>
<keyword evidence="6" id="KW-0347">Helicase</keyword>
<dbReference type="InterPro" id="IPR027417">
    <property type="entry name" value="P-loop_NTPase"/>
</dbReference>
<organism evidence="6 7">
    <name type="scientific">Staphylococcus haemolyticus</name>
    <dbReference type="NCBI Taxonomy" id="1283"/>
    <lineage>
        <taxon>Bacteria</taxon>
        <taxon>Bacillati</taxon>
        <taxon>Bacillota</taxon>
        <taxon>Bacilli</taxon>
        <taxon>Bacillales</taxon>
        <taxon>Staphylococcaceae</taxon>
        <taxon>Staphylococcus</taxon>
    </lineage>
</organism>
<dbReference type="PANTHER" id="PTHR30580">
    <property type="entry name" value="PRIMOSOMAL PROTEIN N"/>
    <property type="match status" value="1"/>
</dbReference>
<dbReference type="PROSITE" id="PS51192">
    <property type="entry name" value="HELICASE_ATP_BIND_1"/>
    <property type="match status" value="1"/>
</dbReference>
<dbReference type="GO" id="GO:0016787">
    <property type="term" value="F:hydrolase activity"/>
    <property type="evidence" value="ECO:0007669"/>
    <property type="project" value="InterPro"/>
</dbReference>
<dbReference type="InterPro" id="IPR001650">
    <property type="entry name" value="Helicase_C-like"/>
</dbReference>
<dbReference type="Pfam" id="PF00271">
    <property type="entry name" value="Helicase_C"/>
    <property type="match status" value="1"/>
</dbReference>
<evidence type="ECO:0000256" key="2">
    <source>
        <dbReference type="ARBA" id="ARBA00022840"/>
    </source>
</evidence>
<evidence type="ECO:0000256" key="1">
    <source>
        <dbReference type="ARBA" id="ARBA00022741"/>
    </source>
</evidence>
<gene>
    <name evidence="6" type="ORF">CV019_10520</name>
</gene>
<sequence length="429" mass="49398">MKFYGKLVSPDVTLSDETVTQVTPGIIATDDGYQCLQCGNTDKRYMYEYETPFSEERIIYCRYCIQLGRMDNITEFKITQSENTISEGHYDLLFQLSEQQQYASEAIVQAIKTLHPLLLYAVTGAGKTEMMYEGIRVARQLGFNVAIVSPRVDVVVEISLRIKEAFISEDIDVLHQSSQQQYNGHFIVATVHQLFRFKSHFDVIFIDEVDAFPLSMDPRLMEAIRLSSKQKHSHIFMTATPPKELLNRLSSEQIITLPARFHKHPLPVPNFTYFKLNVKHIQLKLKRILMNQITEKRYTLVFFNNIELMVETYQHYRYHFSDLIYVSSKDALRFSKVQALRNGEHAIVFTTTILERGFTMAQLDVIVINAHTFEKAALIQIAGRVGRKQGAPTGKVIFMHEGVSIAMIQAKREIKKMNRLGIERGWVIG</sequence>
<dbReference type="GO" id="GO:0005524">
    <property type="term" value="F:ATP binding"/>
    <property type="evidence" value="ECO:0007669"/>
    <property type="project" value="UniProtKB-KW"/>
</dbReference>
<dbReference type="InterPro" id="IPR014001">
    <property type="entry name" value="Helicase_ATP-bd"/>
</dbReference>
<dbReference type="GO" id="GO:0003677">
    <property type="term" value="F:DNA binding"/>
    <property type="evidence" value="ECO:0007669"/>
    <property type="project" value="UniProtKB-KW"/>
</dbReference>
<dbReference type="PROSITE" id="PS51194">
    <property type="entry name" value="HELICASE_CTER"/>
    <property type="match status" value="1"/>
</dbReference>
<dbReference type="SMART" id="SM00487">
    <property type="entry name" value="DEXDc"/>
    <property type="match status" value="1"/>
</dbReference>
<evidence type="ECO:0000259" key="5">
    <source>
        <dbReference type="PROSITE" id="PS51194"/>
    </source>
</evidence>
<dbReference type="GO" id="GO:0006302">
    <property type="term" value="P:double-strand break repair"/>
    <property type="evidence" value="ECO:0007669"/>
    <property type="project" value="TreeGrafter"/>
</dbReference>
<proteinExistence type="predicted"/>
<dbReference type="EMBL" id="PGWX01000368">
    <property type="protein sequence ID" value="PPJ72657.1"/>
    <property type="molecule type" value="Genomic_DNA"/>
</dbReference>
<dbReference type="SUPFAM" id="SSF52540">
    <property type="entry name" value="P-loop containing nucleoside triphosphate hydrolases"/>
    <property type="match status" value="1"/>
</dbReference>